<keyword evidence="3" id="KW-1185">Reference proteome</keyword>
<dbReference type="PROSITE" id="PS00018">
    <property type="entry name" value="EF_HAND_1"/>
    <property type="match status" value="1"/>
</dbReference>
<evidence type="ECO:0000313" key="2">
    <source>
        <dbReference type="EMBL" id="CAH1227376.1"/>
    </source>
</evidence>
<sequence>MIKKNQGLRKLVLGRLLSFLLVLAVVISPFSTSFAGTAYADNDPALTVSAAASDDNEDIVLTFNKPVTLLNENLIEYKGTYDGFFYDDFCNAPDVNGVTVTLHLDSNLSGDSNQIRIKAGAFEDQTSDIISNVFAAHDLGTPENVSTAINNERDLVTITFNGEVQSVLDYVYKSVDYKLARGGEYIPFTAADQVVLSGNTMTIHFQVPITEKPTIRIAAESLQFVGGNMKTNASDLCIRLNANPIEFERNDLDDGNIITNSELKLYLSQDAFSTGNTDALKAAVTISKYNETTSEFGVYAALAPNDTVSIDNDGCSNLRIHFFESLTPGKYQVKIAANTLKNSNGIVTADVINSDEITVDDHNAPVYQGFEVNADGHVVTLNFNKAIFVNPNEQNCSWNWGWVCTPRPLAEFVYFKTSENGFQQLTNYGTAQTDGNKLIITLNSALSGATNKISISERALMDEAGNVLNTGITTNYIDVTGIGAPQYVSSTIDNLNHDWNLYFDKNVKINTAFVGDLKAAITLSKDDEALTPINTVTSITYSENKVVLHFVNAFVDSNIQLHVSAGAFTSENNVDLTDAITTEPISPNSYYEPQMYYQFLVSQHSVKIYYTTRQGHLVDNTINGTGSHLKDYVTYSTDKGVTFLPLQLEDGVILDESSITVYFSQVIEGNLQIKVAANALKDSTGVVLTTDTVTEDLNTTNKPPYLTGSFFSNATSVLTFDENATWRSKIQRVVLAEGTYNWSDRTLSPSEYTISAGKLTIRQGVLEKDSYYQIRIYSDGFNTSYTNGMNAMNSQDSYYITPVRVDTISGITAKVKIAENEDGGHLHVIFQLMNDQTPVSIVAAESDYFRSGTFTANFNVADAATNAKYKVRAFVVSEYSNSPLSVGVNLAKQISDAEFDAWFGYPNES</sequence>
<protein>
    <recommendedName>
        <fullName evidence="1">Heme-binding protein Shr-like Hb-interacting domain-containing protein</fullName>
    </recommendedName>
</protein>
<evidence type="ECO:0000259" key="1">
    <source>
        <dbReference type="Pfam" id="PF07550"/>
    </source>
</evidence>
<dbReference type="Proteomes" id="UP000838821">
    <property type="component" value="Unassembled WGS sequence"/>
</dbReference>
<dbReference type="InterPro" id="IPR018247">
    <property type="entry name" value="EF_Hand_1_Ca_BS"/>
</dbReference>
<accession>A0ABM9CYJ9</accession>
<comment type="caution">
    <text evidence="2">The sequence shown here is derived from an EMBL/GenBank/DDBJ whole genome shotgun (WGS) entry which is preliminary data.</text>
</comment>
<gene>
    <name evidence="2" type="ORF">PAECIP111891_06133</name>
</gene>
<dbReference type="EMBL" id="CAKMMW010000028">
    <property type="protein sequence ID" value="CAH1227376.1"/>
    <property type="molecule type" value="Genomic_DNA"/>
</dbReference>
<proteinExistence type="predicted"/>
<dbReference type="RefSeq" id="WP_236292344.1">
    <property type="nucleotide sequence ID" value="NZ_CAKMMW010000028.1"/>
</dbReference>
<evidence type="ECO:0000313" key="3">
    <source>
        <dbReference type="Proteomes" id="UP000838821"/>
    </source>
</evidence>
<name>A0ABM9CYJ9_9BACL</name>
<dbReference type="Pfam" id="PF07550">
    <property type="entry name" value="Shr-like_HID"/>
    <property type="match status" value="1"/>
</dbReference>
<dbReference type="InterPro" id="IPR011432">
    <property type="entry name" value="Shr-like_HID"/>
</dbReference>
<feature type="domain" description="Heme-binding protein Shr-like Hb-interacting" evidence="1">
    <location>
        <begin position="714"/>
        <end position="784"/>
    </location>
</feature>
<organism evidence="2 3">
    <name type="scientific">Paenibacillus allorhizoplanae</name>
    <dbReference type="NCBI Taxonomy" id="2905648"/>
    <lineage>
        <taxon>Bacteria</taxon>
        <taxon>Bacillati</taxon>
        <taxon>Bacillota</taxon>
        <taxon>Bacilli</taxon>
        <taxon>Bacillales</taxon>
        <taxon>Paenibacillaceae</taxon>
        <taxon>Paenibacillus</taxon>
    </lineage>
</organism>
<reference evidence="2" key="1">
    <citation type="submission" date="2022-01" db="EMBL/GenBank/DDBJ databases">
        <authorList>
            <person name="Criscuolo A."/>
        </authorList>
    </citation>
    <scope>NUCLEOTIDE SEQUENCE</scope>
    <source>
        <strain evidence="2">CIP111891</strain>
    </source>
</reference>